<feature type="domain" description="Ion transport" evidence="9">
    <location>
        <begin position="829"/>
        <end position="1059"/>
    </location>
</feature>
<keyword evidence="6 8" id="KW-0472">Membrane</keyword>
<keyword evidence="3" id="KW-0677">Repeat</keyword>
<feature type="transmembrane region" description="Helical" evidence="8">
    <location>
        <begin position="928"/>
        <end position="950"/>
    </location>
</feature>
<proteinExistence type="predicted"/>
<feature type="transmembrane region" description="Helical" evidence="8">
    <location>
        <begin position="1024"/>
        <end position="1046"/>
    </location>
</feature>
<dbReference type="PANTHER" id="PTHR24198">
    <property type="entry name" value="ANKYRIN REPEAT AND PROTEIN KINASE DOMAIN-CONTAINING PROTEIN"/>
    <property type="match status" value="1"/>
</dbReference>
<feature type="repeat" description="ANK" evidence="7">
    <location>
        <begin position="460"/>
        <end position="492"/>
    </location>
</feature>
<feature type="transmembrane region" description="Helical" evidence="8">
    <location>
        <begin position="889"/>
        <end position="907"/>
    </location>
</feature>
<feature type="repeat" description="ANK" evidence="7">
    <location>
        <begin position="395"/>
        <end position="427"/>
    </location>
</feature>
<gene>
    <name evidence="10" type="ORF">LOD99_11817</name>
</gene>
<dbReference type="InterPro" id="IPR005821">
    <property type="entry name" value="Ion_trans_dom"/>
</dbReference>
<comment type="subcellular location">
    <subcellularLocation>
        <location evidence="1">Membrane</location>
        <topology evidence="1">Multi-pass membrane protein</topology>
    </subcellularLocation>
</comment>
<evidence type="ECO:0000256" key="6">
    <source>
        <dbReference type="ARBA" id="ARBA00023136"/>
    </source>
</evidence>
<evidence type="ECO:0000256" key="7">
    <source>
        <dbReference type="PROSITE-ProRule" id="PRU00023"/>
    </source>
</evidence>
<keyword evidence="5 7" id="KW-0040">ANK repeat</keyword>
<evidence type="ECO:0000256" key="4">
    <source>
        <dbReference type="ARBA" id="ARBA00022989"/>
    </source>
</evidence>
<evidence type="ECO:0000313" key="11">
    <source>
        <dbReference type="Proteomes" id="UP001165289"/>
    </source>
</evidence>
<keyword evidence="2 8" id="KW-0812">Transmembrane</keyword>
<dbReference type="SMART" id="SM00248">
    <property type="entry name" value="ANK"/>
    <property type="match status" value="13"/>
</dbReference>
<comment type="caution">
    <text evidence="10">The sequence shown here is derived from an EMBL/GenBank/DDBJ whole genome shotgun (WGS) entry which is preliminary data.</text>
</comment>
<dbReference type="SUPFAM" id="SSF48403">
    <property type="entry name" value="Ankyrin repeat"/>
    <property type="match status" value="2"/>
</dbReference>
<organism evidence="10 11">
    <name type="scientific">Oopsacas minuta</name>
    <dbReference type="NCBI Taxonomy" id="111878"/>
    <lineage>
        <taxon>Eukaryota</taxon>
        <taxon>Metazoa</taxon>
        <taxon>Porifera</taxon>
        <taxon>Hexactinellida</taxon>
        <taxon>Hexasterophora</taxon>
        <taxon>Lyssacinosida</taxon>
        <taxon>Leucopsacidae</taxon>
        <taxon>Oopsacas</taxon>
    </lineage>
</organism>
<dbReference type="Pfam" id="PF00023">
    <property type="entry name" value="Ank"/>
    <property type="match status" value="1"/>
</dbReference>
<dbReference type="PANTHER" id="PTHR24198:SF165">
    <property type="entry name" value="ANKYRIN REPEAT-CONTAINING PROTEIN-RELATED"/>
    <property type="match status" value="1"/>
</dbReference>
<feature type="transmembrane region" description="Helical" evidence="8">
    <location>
        <begin position="726"/>
        <end position="747"/>
    </location>
</feature>
<feature type="repeat" description="ANK" evidence="7">
    <location>
        <begin position="493"/>
        <end position="525"/>
    </location>
</feature>
<feature type="repeat" description="ANK" evidence="7">
    <location>
        <begin position="526"/>
        <end position="558"/>
    </location>
</feature>
<evidence type="ECO:0000313" key="10">
    <source>
        <dbReference type="EMBL" id="KAI6649452.1"/>
    </source>
</evidence>
<evidence type="ECO:0000256" key="3">
    <source>
        <dbReference type="ARBA" id="ARBA00022737"/>
    </source>
</evidence>
<dbReference type="Pfam" id="PF00520">
    <property type="entry name" value="Ion_trans"/>
    <property type="match status" value="1"/>
</dbReference>
<name>A0AAV7JKX7_9METZ</name>
<feature type="repeat" description="ANK" evidence="7">
    <location>
        <begin position="360"/>
        <end position="392"/>
    </location>
</feature>
<reference evidence="10 11" key="1">
    <citation type="journal article" date="2023" name="BMC Biol.">
        <title>The compact genome of the sponge Oopsacas minuta (Hexactinellida) is lacking key metazoan core genes.</title>
        <authorList>
            <person name="Santini S."/>
            <person name="Schenkelaars Q."/>
            <person name="Jourda C."/>
            <person name="Duchesne M."/>
            <person name="Belahbib H."/>
            <person name="Rocher C."/>
            <person name="Selva M."/>
            <person name="Riesgo A."/>
            <person name="Vervoort M."/>
            <person name="Leys S.P."/>
            <person name="Kodjabachian L."/>
            <person name="Le Bivic A."/>
            <person name="Borchiellini C."/>
            <person name="Claverie J.M."/>
            <person name="Renard E."/>
        </authorList>
    </citation>
    <scope>NUCLEOTIDE SEQUENCE [LARGE SCALE GENOMIC DNA]</scope>
    <source>
        <strain evidence="10">SPO-2</strain>
    </source>
</reference>
<keyword evidence="11" id="KW-1185">Reference proteome</keyword>
<dbReference type="PROSITE" id="PS50088">
    <property type="entry name" value="ANK_REPEAT"/>
    <property type="match status" value="5"/>
</dbReference>
<evidence type="ECO:0000256" key="5">
    <source>
        <dbReference type="ARBA" id="ARBA00023043"/>
    </source>
</evidence>
<evidence type="ECO:0000256" key="1">
    <source>
        <dbReference type="ARBA" id="ARBA00004141"/>
    </source>
</evidence>
<dbReference type="Pfam" id="PF12796">
    <property type="entry name" value="Ank_2"/>
    <property type="match status" value="3"/>
</dbReference>
<dbReference type="InterPro" id="IPR002110">
    <property type="entry name" value="Ankyrin_rpt"/>
</dbReference>
<dbReference type="AlphaFoldDB" id="A0AAV7JKX7"/>
<evidence type="ECO:0000256" key="2">
    <source>
        <dbReference type="ARBA" id="ARBA00022692"/>
    </source>
</evidence>
<dbReference type="InterPro" id="IPR036770">
    <property type="entry name" value="Ankyrin_rpt-contain_sf"/>
</dbReference>
<feature type="transmembrane region" description="Helical" evidence="8">
    <location>
        <begin position="865"/>
        <end position="883"/>
    </location>
</feature>
<dbReference type="Gene3D" id="1.25.40.20">
    <property type="entry name" value="Ankyrin repeat-containing domain"/>
    <property type="match status" value="3"/>
</dbReference>
<accession>A0AAV7JKX7</accession>
<keyword evidence="4 8" id="KW-1133">Transmembrane helix</keyword>
<dbReference type="PROSITE" id="PS50297">
    <property type="entry name" value="ANK_REP_REGION"/>
    <property type="match status" value="5"/>
</dbReference>
<sequence length="1165" mass="132502">MASNIDLQPLTSVTSRLDTEIQNNNNDSFNTGSMSLCVLIETDQQNQLVIISESFGTASAKHLTKVKTVQGDEIKEVEEQRVKILQDLDKSKMDIDIFEVVDEIVKINNPGALRLAVAQDIVSTNTRFTQSDGNSIIHHTALNGTTECLQYLLNEVYEQFPFDLKNDKGFTILHCAVQGGNNENVGMILNFIKSDDKTSQCKEKIIEFLHAKSKLGNNALHLCAVYDKPDPIRPLLRAGTKLSEGDSNRNTLIHLAAERNSVEYFKRIAMYHNVDRAADKDEALREFRDCFQLQNKERKIPVLLAEDRPIIEGILKYSDITAEADEDIGSLIHVTAVYNNIGLAQALVKRNVKLDVVNKIGVSPLKYAAKRGSGGVLRILLDNKANPNYIGEKIRGYTALNIAVQFGQFGCAKILMDYGADVYNRDMTHSALHSAATGGHAKIAKYLIKVAGMNVNQFSNGETALHLCITKGNNSVARLLILHGADVNVLDYEKDTLLHIAVREGRKEIAAMLLEAGIKSDEQQKNGITPLMLAVEADRADFIPLIIARGFTLSKKDEDGNTVIHHIAKNNSCSSAKYFLPNISGMKLSDMVNEIFEKKNVADKTPYEIALECKHQPILKIFINYAAKDYYKKRPKEIHSYYDLKLFQTLKVVINKSIEEDEHRGEVLAETIIFDSNEDGKYPDDSDFKPLKPSFLHKLLDCPDQELKYHPIFNIIIDKKLRIYRWWYVVSLLFYSFFLACLGYALIQASTQCDATLWVYANPVDWVRAVCEVISLFYLGFFLMNEFVEFFIEWIRICDERKDGKEDTGVTVKYITDSARGDNTTLLVKIFICWHNFTNLFHVVDVKSRFFFSAFQGYFDGVYNFLDWFAIISFVILIILRAISSHIQWSFAGLTFIFFSLSLFKYTRISPELGAYVSSVFRIFILDIPRFFILIVIILVAYIGGIHLAARQQPISEQDAMIESMDGSESLPYAICNTSRSAFFWFNSDLTSLYDLRRPLLSGIILLLDGGPGNYEDDILTDNFFFTLIYLGFAFTIIIVMLNILIAQLSETYGEIIKESSFHYKIDLVVTLENKSNLAFLFGKRFRKYTAIESLKISLPYWKQLKDESPNRSGDQVILDTNEDLKRTEKMIEKEFEKTITSIDDLNNKVNELRYRLDEYIDFVI</sequence>
<dbReference type="GO" id="GO:0005737">
    <property type="term" value="C:cytoplasm"/>
    <property type="evidence" value="ECO:0007669"/>
    <property type="project" value="TreeGrafter"/>
</dbReference>
<dbReference type="Proteomes" id="UP001165289">
    <property type="component" value="Unassembled WGS sequence"/>
</dbReference>
<evidence type="ECO:0000256" key="8">
    <source>
        <dbReference type="SAM" id="Phobius"/>
    </source>
</evidence>
<evidence type="ECO:0000259" key="9">
    <source>
        <dbReference type="Pfam" id="PF00520"/>
    </source>
</evidence>
<dbReference type="EMBL" id="JAKMXF010000321">
    <property type="protein sequence ID" value="KAI6649452.1"/>
    <property type="molecule type" value="Genomic_DNA"/>
</dbReference>
<protein>
    <submittedName>
        <fullName evidence="10">Ankyrin repeat protein</fullName>
    </submittedName>
</protein>